<evidence type="ECO:0000256" key="1">
    <source>
        <dbReference type="SAM" id="SignalP"/>
    </source>
</evidence>
<feature type="signal peptide" evidence="1">
    <location>
        <begin position="1"/>
        <end position="28"/>
    </location>
</feature>
<reference evidence="2 3" key="1">
    <citation type="journal article" date="2016" name="Int. J. Syst. Evol. Microbiol.">
        <title>Nocardioides albidus sp. nov., an actinobacterium isolated from garden soil.</title>
        <authorList>
            <person name="Singh H."/>
            <person name="Du J."/>
            <person name="Trinh H."/>
            <person name="Won K."/>
            <person name="Yang J.E."/>
            <person name="Yin C."/>
            <person name="Kook M."/>
            <person name="Yi T.H."/>
        </authorList>
    </citation>
    <scope>NUCLEOTIDE SEQUENCE [LARGE SCALE GENOMIC DNA]</scope>
    <source>
        <strain evidence="2 3">CCTCC AB 2015297</strain>
    </source>
</reference>
<sequence length="242" mass="24528">MSVWKSRTAAVAVGATIAVGLGASGSVAADLITSKDIKNETIRSKDVKDGTLKGKDVKDGALTGADLTDGSIGLADLAPAARSGAAPGIGINGTEVATLADDVVIAKIGGPINDNNTDLHTALTLPAGQYLVTVDGAVESSADAVAPMIDVFPQLSLWLDKNGDGEFRWQDGEGDISPNTLMPAVKNRHRSISGTTVITLTATTKVGLLAFGYASDQSAARSGDQPDAIKVTSATLTATPLS</sequence>
<feature type="chain" id="PRO_5023076576" evidence="1">
    <location>
        <begin position="29"/>
        <end position="242"/>
    </location>
</feature>
<dbReference type="EMBL" id="VDMP01000013">
    <property type="protein sequence ID" value="TNM48252.1"/>
    <property type="molecule type" value="Genomic_DNA"/>
</dbReference>
<gene>
    <name evidence="2" type="ORF">FHP29_01705</name>
</gene>
<organism evidence="2 3">
    <name type="scientific">Nocardioides albidus</name>
    <dbReference type="NCBI Taxonomy" id="1517589"/>
    <lineage>
        <taxon>Bacteria</taxon>
        <taxon>Bacillati</taxon>
        <taxon>Actinomycetota</taxon>
        <taxon>Actinomycetes</taxon>
        <taxon>Propionibacteriales</taxon>
        <taxon>Nocardioidaceae</taxon>
        <taxon>Nocardioides</taxon>
    </lineage>
</organism>
<dbReference type="Proteomes" id="UP000313231">
    <property type="component" value="Unassembled WGS sequence"/>
</dbReference>
<protein>
    <submittedName>
        <fullName evidence="2">Uncharacterized protein</fullName>
    </submittedName>
</protein>
<keyword evidence="1" id="KW-0732">Signal</keyword>
<dbReference type="OrthoDB" id="3780619at2"/>
<keyword evidence="3" id="KW-1185">Reference proteome</keyword>
<accession>A0A5C4WJR6</accession>
<name>A0A5C4WJR6_9ACTN</name>
<proteinExistence type="predicted"/>
<evidence type="ECO:0000313" key="3">
    <source>
        <dbReference type="Proteomes" id="UP000313231"/>
    </source>
</evidence>
<evidence type="ECO:0000313" key="2">
    <source>
        <dbReference type="EMBL" id="TNM48252.1"/>
    </source>
</evidence>
<dbReference type="RefSeq" id="WP_139621151.1">
    <property type="nucleotide sequence ID" value="NZ_VDMP01000013.1"/>
</dbReference>
<dbReference type="AlphaFoldDB" id="A0A5C4WJR6"/>
<comment type="caution">
    <text evidence="2">The sequence shown here is derived from an EMBL/GenBank/DDBJ whole genome shotgun (WGS) entry which is preliminary data.</text>
</comment>